<dbReference type="PANTHER" id="PTHR11439">
    <property type="entry name" value="GAG-POL-RELATED RETROTRANSPOSON"/>
    <property type="match status" value="1"/>
</dbReference>
<proteinExistence type="predicted"/>
<dbReference type="AlphaFoldDB" id="A0A803MBX5"/>
<dbReference type="InterPro" id="IPR008930">
    <property type="entry name" value="Terpenoid_cyclase/PrenylTrfase"/>
</dbReference>
<dbReference type="CDD" id="cd09272">
    <property type="entry name" value="RNase_HI_RT_Ty1"/>
    <property type="match status" value="1"/>
</dbReference>
<dbReference type="OMA" id="KSWRASK"/>
<dbReference type="Pfam" id="PF25597">
    <property type="entry name" value="SH3_retrovirus"/>
    <property type="match status" value="1"/>
</dbReference>
<evidence type="ECO:0000313" key="4">
    <source>
        <dbReference type="Proteomes" id="UP000596660"/>
    </source>
</evidence>
<reference evidence="3" key="2">
    <citation type="submission" date="2021-03" db="UniProtKB">
        <authorList>
            <consortium name="EnsemblPlants"/>
        </authorList>
    </citation>
    <scope>IDENTIFICATION</scope>
</reference>
<evidence type="ECO:0000256" key="1">
    <source>
        <dbReference type="SAM" id="MobiDB-lite"/>
    </source>
</evidence>
<keyword evidence="4" id="KW-1185">Reference proteome</keyword>
<dbReference type="EnsemblPlants" id="AUR62026592-RA">
    <property type="protein sequence ID" value="AUR62026592-RA:cds"/>
    <property type="gene ID" value="AUR62026592"/>
</dbReference>
<feature type="region of interest" description="Disordered" evidence="1">
    <location>
        <begin position="135"/>
        <end position="189"/>
    </location>
</feature>
<evidence type="ECO:0000259" key="2">
    <source>
        <dbReference type="Pfam" id="PF25597"/>
    </source>
</evidence>
<reference evidence="3" key="1">
    <citation type="journal article" date="2017" name="Nature">
        <title>The genome of Chenopodium quinoa.</title>
        <authorList>
            <person name="Jarvis D.E."/>
            <person name="Ho Y.S."/>
            <person name="Lightfoot D.J."/>
            <person name="Schmoeckel S.M."/>
            <person name="Li B."/>
            <person name="Borm T.J.A."/>
            <person name="Ohyanagi H."/>
            <person name="Mineta K."/>
            <person name="Michell C.T."/>
            <person name="Saber N."/>
            <person name="Kharbatia N.M."/>
            <person name="Rupper R.R."/>
            <person name="Sharp A.R."/>
            <person name="Dally N."/>
            <person name="Boughton B.A."/>
            <person name="Woo Y.H."/>
            <person name="Gao G."/>
            <person name="Schijlen E.G.W.M."/>
            <person name="Guo X."/>
            <person name="Momin A.A."/>
            <person name="Negrao S."/>
            <person name="Al-Babili S."/>
            <person name="Gehring C."/>
            <person name="Roessner U."/>
            <person name="Jung C."/>
            <person name="Murphy K."/>
            <person name="Arold S.T."/>
            <person name="Gojobori T."/>
            <person name="van der Linden C.G."/>
            <person name="van Loo E.N."/>
            <person name="Jellen E.N."/>
            <person name="Maughan P.J."/>
            <person name="Tester M."/>
        </authorList>
    </citation>
    <scope>NUCLEOTIDE SEQUENCE [LARGE SCALE GENOMIC DNA]</scope>
    <source>
        <strain evidence="3">cv. PI 614886</strain>
    </source>
</reference>
<feature type="compositionally biased region" description="Low complexity" evidence="1">
    <location>
        <begin position="145"/>
        <end position="184"/>
    </location>
</feature>
<dbReference type="InterPro" id="IPR057670">
    <property type="entry name" value="SH3_retrovirus"/>
</dbReference>
<accession>A0A803MBX5</accession>
<name>A0A803MBX5_CHEQI</name>
<dbReference type="PANTHER" id="PTHR11439:SF463">
    <property type="entry name" value="REVERSE TRANSCRIPTASE TY1_COPIA-TYPE DOMAIN-CONTAINING PROTEIN"/>
    <property type="match status" value="1"/>
</dbReference>
<evidence type="ECO:0000313" key="3">
    <source>
        <dbReference type="EnsemblPlants" id="AUR62026592-RA:cds"/>
    </source>
</evidence>
<dbReference type="Proteomes" id="UP000596660">
    <property type="component" value="Unplaced"/>
</dbReference>
<feature type="domain" description="Retroviral polymerase SH3-like" evidence="2">
    <location>
        <begin position="63"/>
        <end position="114"/>
    </location>
</feature>
<dbReference type="Gramene" id="AUR62026592-RA">
    <property type="protein sequence ID" value="AUR62026592-RA:cds"/>
    <property type="gene ID" value="AUR62026592"/>
</dbReference>
<sequence>MVVGLPIVDSIGFFEGCVYGKQSRNSFPVDKSWRASKCLELVHADLCGPMSVESSGGNISLYRRKLDKKSEKCIFIGYSPKSKAYRLYNPLSGKVIIRRDVQFNEEEFWNWNHDSIANTQTHILATDVFPPKPEATEFENSVLESQSLQSGGSSSSPSPSTPPTTNSSQRSSAASTPSSSSSESPPRKMRSLSEVYATCDFALYASDPTLYDEAAQMKQGPDGIFISQRKYATDLLKRFTMLNCKSVATPMNVNEKLVVHDGTGMANASFFRSIVGGLNYLSHTRPAITHSVSVISRFMHSPTQQHLGAAKRVLRYVAGTVNFGIWTKHIDICYHFIRDLVAANTIVLKHCGTNKQVADVFTKPLPQAKHDYFRLQMGVTNFEGRESVEIMLPLLWNPESATGRKHFQVKACGDLIWRNQFLREKNFKQTIPQVKVDDGEEITHETASTTVKRAARYLTALQAEDGHWPADTAFPQFYIPPLVSFSS</sequence>
<organism evidence="3 4">
    <name type="scientific">Chenopodium quinoa</name>
    <name type="common">Quinoa</name>
    <dbReference type="NCBI Taxonomy" id="63459"/>
    <lineage>
        <taxon>Eukaryota</taxon>
        <taxon>Viridiplantae</taxon>
        <taxon>Streptophyta</taxon>
        <taxon>Embryophyta</taxon>
        <taxon>Tracheophyta</taxon>
        <taxon>Spermatophyta</taxon>
        <taxon>Magnoliopsida</taxon>
        <taxon>eudicotyledons</taxon>
        <taxon>Gunneridae</taxon>
        <taxon>Pentapetalae</taxon>
        <taxon>Caryophyllales</taxon>
        <taxon>Chenopodiaceae</taxon>
        <taxon>Chenopodioideae</taxon>
        <taxon>Atripliceae</taxon>
        <taxon>Chenopodium</taxon>
    </lineage>
</organism>
<dbReference type="SUPFAM" id="SSF48239">
    <property type="entry name" value="Terpenoid cyclases/Protein prenyltransferases"/>
    <property type="match status" value="1"/>
</dbReference>
<protein>
    <recommendedName>
        <fullName evidence="2">Retroviral polymerase SH3-like domain-containing protein</fullName>
    </recommendedName>
</protein>